<dbReference type="Proteomes" id="UP001244787">
    <property type="component" value="Unassembled WGS sequence"/>
</dbReference>
<reference evidence="1 2" key="1">
    <citation type="submission" date="2023-06" db="EMBL/GenBank/DDBJ databases">
        <authorList>
            <person name="Ye Y.-Q."/>
            <person name="Du Z.-J."/>
        </authorList>
    </citation>
    <scope>NUCLEOTIDE SEQUENCE [LARGE SCALE GENOMIC DNA]</scope>
    <source>
        <strain evidence="1 2">SDUM287046</strain>
    </source>
</reference>
<dbReference type="InterPro" id="IPR012347">
    <property type="entry name" value="Ferritin-like"/>
</dbReference>
<dbReference type="Gene3D" id="1.20.1260.10">
    <property type="match status" value="1"/>
</dbReference>
<name>A0ABT8DJJ3_9FLAO</name>
<proteinExistence type="predicted"/>
<keyword evidence="2" id="KW-1185">Reference proteome</keyword>
<protein>
    <submittedName>
        <fullName evidence="1">Uncharacterized protein</fullName>
    </submittedName>
</protein>
<dbReference type="EMBL" id="JAUGQQ010000003">
    <property type="protein sequence ID" value="MDN3724144.1"/>
    <property type="molecule type" value="Genomic_DNA"/>
</dbReference>
<comment type="caution">
    <text evidence="1">The sequence shown here is derived from an EMBL/GenBank/DDBJ whole genome shotgun (WGS) entry which is preliminary data.</text>
</comment>
<dbReference type="InterPro" id="IPR009078">
    <property type="entry name" value="Ferritin-like_SF"/>
</dbReference>
<evidence type="ECO:0000313" key="1">
    <source>
        <dbReference type="EMBL" id="MDN3724144.1"/>
    </source>
</evidence>
<sequence length="95" mass="11484">MNIFNFMGKDFESYFLDNFFIITFEEMPNENSNFMNQPPEKSMYRLLLAVVKMAEKAGNKKIKTFVENHLKETRHHQNILHKILEPRQIYPFKKN</sequence>
<gene>
    <name evidence="1" type="ORF">QRD02_07100</name>
</gene>
<evidence type="ECO:0000313" key="2">
    <source>
        <dbReference type="Proteomes" id="UP001244787"/>
    </source>
</evidence>
<accession>A0ABT8DJJ3</accession>
<organism evidence="1 2">
    <name type="scientific">Aequorivita aurantiaca</name>
    <dbReference type="NCBI Taxonomy" id="3053356"/>
    <lineage>
        <taxon>Bacteria</taxon>
        <taxon>Pseudomonadati</taxon>
        <taxon>Bacteroidota</taxon>
        <taxon>Flavobacteriia</taxon>
        <taxon>Flavobacteriales</taxon>
        <taxon>Flavobacteriaceae</taxon>
        <taxon>Aequorivita</taxon>
    </lineage>
</organism>
<dbReference type="SUPFAM" id="SSF47240">
    <property type="entry name" value="Ferritin-like"/>
    <property type="match status" value="1"/>
</dbReference>